<reference evidence="1 2" key="1">
    <citation type="submission" date="2013-01" db="EMBL/GenBank/DDBJ databases">
        <authorList>
            <person name="Harkins D.M."/>
            <person name="Durkin A.S."/>
            <person name="Brinkac L.M."/>
            <person name="Haft D.H."/>
            <person name="Selengut J.D."/>
            <person name="Sanka R."/>
            <person name="DePew J."/>
            <person name="Purushe J."/>
            <person name="Picardeau M."/>
            <person name="Werts C."/>
            <person name="Goarant C."/>
            <person name="Vinetz J.M."/>
            <person name="Sutton G.G."/>
            <person name="Nierman W.C."/>
            <person name="Fouts D.E."/>
        </authorList>
    </citation>
    <scope>NUCLEOTIDE SEQUENCE [LARGE SCALE GENOMIC DNA]</scope>
    <source>
        <strain evidence="1 2">200901868</strain>
    </source>
</reference>
<dbReference type="Proteomes" id="UP000012159">
    <property type="component" value="Unassembled WGS sequence"/>
</dbReference>
<name>M6VZE7_LEPBO</name>
<dbReference type="EMBL" id="AKWF02000130">
    <property type="protein sequence ID" value="EMO60506.1"/>
    <property type="molecule type" value="Genomic_DNA"/>
</dbReference>
<proteinExistence type="predicted"/>
<gene>
    <name evidence="1" type="ORF">LEP1GSC133_0312</name>
</gene>
<dbReference type="AlphaFoldDB" id="M6VZE7"/>
<dbReference type="STRING" id="1192866.LEP1GSC133_0312"/>
<protein>
    <submittedName>
        <fullName evidence="1">Uncharacterized protein</fullName>
    </submittedName>
</protein>
<organism evidence="1 2">
    <name type="scientific">Leptospira borgpetersenii serovar Pomona str. 200901868</name>
    <dbReference type="NCBI Taxonomy" id="1192866"/>
    <lineage>
        <taxon>Bacteria</taxon>
        <taxon>Pseudomonadati</taxon>
        <taxon>Spirochaetota</taxon>
        <taxon>Spirochaetia</taxon>
        <taxon>Leptospirales</taxon>
        <taxon>Leptospiraceae</taxon>
        <taxon>Leptospira</taxon>
    </lineage>
</organism>
<evidence type="ECO:0000313" key="2">
    <source>
        <dbReference type="Proteomes" id="UP000012159"/>
    </source>
</evidence>
<evidence type="ECO:0000313" key="1">
    <source>
        <dbReference type="EMBL" id="EMO60506.1"/>
    </source>
</evidence>
<sequence>MCSSKFMRESCGSKIHALYKKSSKGRIFFLNLFAILK</sequence>
<accession>M6VZE7</accession>
<comment type="caution">
    <text evidence="1">The sequence shown here is derived from an EMBL/GenBank/DDBJ whole genome shotgun (WGS) entry which is preliminary data.</text>
</comment>